<evidence type="ECO:0000256" key="7">
    <source>
        <dbReference type="PROSITE-ProRule" id="PRU00289"/>
    </source>
</evidence>
<dbReference type="GO" id="GO:0005524">
    <property type="term" value="F:ATP binding"/>
    <property type="evidence" value="ECO:0007669"/>
    <property type="project" value="UniProtKB-UniRule"/>
</dbReference>
<evidence type="ECO:0000256" key="5">
    <source>
        <dbReference type="ARBA" id="ARBA00022840"/>
    </source>
</evidence>
<organism evidence="11 12">
    <name type="scientific">Ornithinibacillus hominis</name>
    <dbReference type="NCBI Taxonomy" id="2763055"/>
    <lineage>
        <taxon>Bacteria</taxon>
        <taxon>Bacillati</taxon>
        <taxon>Bacillota</taxon>
        <taxon>Bacilli</taxon>
        <taxon>Bacillales</taxon>
        <taxon>Bacillaceae</taxon>
        <taxon>Ornithinibacillus</taxon>
    </lineage>
</organism>
<evidence type="ECO:0000256" key="8">
    <source>
        <dbReference type="SAM" id="MobiDB-lite"/>
    </source>
</evidence>
<comment type="similarity">
    <text evidence="2">Belongs to the FtsK/SpoIIIE/SftA family.</text>
</comment>
<dbReference type="SMART" id="SM00843">
    <property type="entry name" value="Ftsk_gamma"/>
    <property type="match status" value="1"/>
</dbReference>
<feature type="transmembrane region" description="Helical" evidence="9">
    <location>
        <begin position="165"/>
        <end position="188"/>
    </location>
</feature>
<dbReference type="InterPro" id="IPR027417">
    <property type="entry name" value="P-loop_NTPase"/>
</dbReference>
<feature type="transmembrane region" description="Helical" evidence="9">
    <location>
        <begin position="89"/>
        <end position="105"/>
    </location>
</feature>
<keyword evidence="12" id="KW-1185">Reference proteome</keyword>
<protein>
    <submittedName>
        <fullName evidence="11">DNA translocase FtsK</fullName>
    </submittedName>
</protein>
<evidence type="ECO:0000256" key="4">
    <source>
        <dbReference type="ARBA" id="ARBA00022829"/>
    </source>
</evidence>
<keyword evidence="4" id="KW-0159">Chromosome partition</keyword>
<accession>A0A923RGJ3</accession>
<comment type="caution">
    <text evidence="11">The sequence shown here is derived from an EMBL/GenBank/DDBJ whole genome shotgun (WGS) entry which is preliminary data.</text>
</comment>
<keyword evidence="9" id="KW-0812">Transmembrane</keyword>
<evidence type="ECO:0000256" key="6">
    <source>
        <dbReference type="ARBA" id="ARBA00023125"/>
    </source>
</evidence>
<dbReference type="SMART" id="SM00382">
    <property type="entry name" value="AAA"/>
    <property type="match status" value="1"/>
</dbReference>
<dbReference type="PANTHER" id="PTHR22683:SF41">
    <property type="entry name" value="DNA TRANSLOCASE FTSK"/>
    <property type="match status" value="1"/>
</dbReference>
<feature type="transmembrane region" description="Helical" evidence="9">
    <location>
        <begin position="52"/>
        <end position="77"/>
    </location>
</feature>
<evidence type="ECO:0000256" key="3">
    <source>
        <dbReference type="ARBA" id="ARBA00022741"/>
    </source>
</evidence>
<dbReference type="Pfam" id="PF09397">
    <property type="entry name" value="FtsK_gamma"/>
    <property type="match status" value="1"/>
</dbReference>
<dbReference type="InterPro" id="IPR002543">
    <property type="entry name" value="FtsK_dom"/>
</dbReference>
<keyword evidence="5 7" id="KW-0067">ATP-binding</keyword>
<dbReference type="Proteomes" id="UP000637359">
    <property type="component" value="Unassembled WGS sequence"/>
</dbReference>
<dbReference type="InterPro" id="IPR036388">
    <property type="entry name" value="WH-like_DNA-bd_sf"/>
</dbReference>
<evidence type="ECO:0000256" key="2">
    <source>
        <dbReference type="ARBA" id="ARBA00006474"/>
    </source>
</evidence>
<dbReference type="Pfam" id="PF17854">
    <property type="entry name" value="FtsK_alpha"/>
    <property type="match status" value="1"/>
</dbReference>
<comment type="subcellular location">
    <subcellularLocation>
        <location evidence="1">Membrane</location>
        <topology evidence="1">Multi-pass membrane protein</topology>
    </subcellularLocation>
</comment>
<dbReference type="InterPro" id="IPR050206">
    <property type="entry name" value="FtsK/SpoIIIE/SftA"/>
</dbReference>
<evidence type="ECO:0000256" key="1">
    <source>
        <dbReference type="ARBA" id="ARBA00004141"/>
    </source>
</evidence>
<dbReference type="InterPro" id="IPR036390">
    <property type="entry name" value="WH_DNA-bd_sf"/>
</dbReference>
<keyword evidence="6" id="KW-0238">DNA-binding</keyword>
<dbReference type="InterPro" id="IPR003593">
    <property type="entry name" value="AAA+_ATPase"/>
</dbReference>
<dbReference type="AlphaFoldDB" id="A0A923RGJ3"/>
<dbReference type="GO" id="GO:0016020">
    <property type="term" value="C:membrane"/>
    <property type="evidence" value="ECO:0007669"/>
    <property type="project" value="UniProtKB-SubCell"/>
</dbReference>
<evidence type="ECO:0000259" key="10">
    <source>
        <dbReference type="PROSITE" id="PS50901"/>
    </source>
</evidence>
<dbReference type="Pfam" id="PF01580">
    <property type="entry name" value="FtsK_SpoIIIE"/>
    <property type="match status" value="1"/>
</dbReference>
<reference evidence="11" key="1">
    <citation type="submission" date="2020-08" db="EMBL/GenBank/DDBJ databases">
        <title>Genome public.</title>
        <authorList>
            <person name="Liu C."/>
            <person name="Sun Q."/>
        </authorList>
    </citation>
    <scope>NUCLEOTIDE SEQUENCE</scope>
    <source>
        <strain evidence="11">BX22</strain>
    </source>
</reference>
<dbReference type="InterPro" id="IPR018541">
    <property type="entry name" value="Ftsk_gamma"/>
</dbReference>
<gene>
    <name evidence="11" type="ORF">H8S33_04175</name>
</gene>
<dbReference type="PROSITE" id="PS50901">
    <property type="entry name" value="FTSK"/>
    <property type="match status" value="1"/>
</dbReference>
<sequence>MVKKKGRKRKKSTLKKQVQFELLGLLFVFLAIFGSGATAISGGAIPSGLEHIFRFFLGVWYFTASLFLLGIGLYIMIKRRYPNFWNRKWIGIYIILLGTLLYTHIQSYENLLASSSNTSILKVTWTTFFDYVAGNASAGQVGGGMIGAILFAFCYYLFSSVGAKIVAIFSILIGIIFLTEFSLGDFVAKLVSQSKSNMKKLLDKLKNSKAGKSDDKVDELIEEDYVPTEPIIETKEEAYPTVTYAFDEQQVEQAPNSKENQRDSKDMEIEDEADDDVEVMPMTEAENPEYILPSPSLLTEPAQNSQYHDKAQIQSVVRKLERTFHSFGVKARVTKVNVGPAVTKYEVYPEAGVKVSKIVSLHDDLALALAAKDIRIEAPIPGKSAVGIEVPNQEIAMVSLREVLDTITTNQASKLLVGLGKDISGDAVLAELNKMPHLLIAGATGSGKSVCVNGIITTILMRAKPHEVKMMMIDPKKVELNVYNGIPHLLAPVVTDPKKASRALKKVVSEMERRYELFSDTGTRNIEGYNEYVRKYNRTVDETEQQPNLPYIVVIVDELADLMMVASSDVEDSITRLAQMARAAGIHLIIATQRPSVDVITGVIKANIPSRIAFSVSSSTDSRTILDSGGAEKLLGRGDMLFLPVGSSKPIRVQGAFLSDDEVERIVDHCIEQQKASYQEEMIPEDTNDVVEEVDDELFDEAVQLVTEMQSASVSMLQRRFRIGYTRAARLIDAMEARGIVGPYEGSKPRAVLVTQTEEKTS</sequence>
<feature type="binding site" evidence="7">
    <location>
        <begin position="442"/>
        <end position="449"/>
    </location>
    <ligand>
        <name>ATP</name>
        <dbReference type="ChEBI" id="CHEBI:30616"/>
    </ligand>
</feature>
<dbReference type="PANTHER" id="PTHR22683">
    <property type="entry name" value="SPORULATION PROTEIN RELATED"/>
    <property type="match status" value="1"/>
</dbReference>
<dbReference type="Gene3D" id="3.30.980.40">
    <property type="match status" value="1"/>
</dbReference>
<dbReference type="CDD" id="cd01127">
    <property type="entry name" value="TrwB_TraG_TraD_VirD4"/>
    <property type="match status" value="1"/>
</dbReference>
<name>A0A923RGJ3_9BACI</name>
<feature type="transmembrane region" description="Helical" evidence="9">
    <location>
        <begin position="138"/>
        <end position="158"/>
    </location>
</feature>
<dbReference type="GO" id="GO:0003677">
    <property type="term" value="F:DNA binding"/>
    <property type="evidence" value="ECO:0007669"/>
    <property type="project" value="UniProtKB-KW"/>
</dbReference>
<evidence type="ECO:0000313" key="12">
    <source>
        <dbReference type="Proteomes" id="UP000637359"/>
    </source>
</evidence>
<feature type="domain" description="FtsK" evidence="10">
    <location>
        <begin position="425"/>
        <end position="623"/>
    </location>
</feature>
<dbReference type="Gene3D" id="3.40.50.300">
    <property type="entry name" value="P-loop containing nucleotide triphosphate hydrolases"/>
    <property type="match status" value="1"/>
</dbReference>
<feature type="region of interest" description="Disordered" evidence="8">
    <location>
        <begin position="249"/>
        <end position="272"/>
    </location>
</feature>
<dbReference type="RefSeq" id="WP_186868728.1">
    <property type="nucleotide sequence ID" value="NZ_JACOOL010000002.1"/>
</dbReference>
<dbReference type="EMBL" id="JACOOL010000002">
    <property type="protein sequence ID" value="MBC5636021.1"/>
    <property type="molecule type" value="Genomic_DNA"/>
</dbReference>
<dbReference type="GO" id="GO:0007059">
    <property type="term" value="P:chromosome segregation"/>
    <property type="evidence" value="ECO:0007669"/>
    <property type="project" value="UniProtKB-KW"/>
</dbReference>
<dbReference type="InterPro" id="IPR041027">
    <property type="entry name" value="FtsK_alpha"/>
</dbReference>
<proteinExistence type="inferred from homology"/>
<keyword evidence="9" id="KW-1133">Transmembrane helix</keyword>
<dbReference type="SUPFAM" id="SSF52540">
    <property type="entry name" value="P-loop containing nucleoside triphosphate hydrolases"/>
    <property type="match status" value="1"/>
</dbReference>
<keyword evidence="3 7" id="KW-0547">Nucleotide-binding</keyword>
<evidence type="ECO:0000256" key="9">
    <source>
        <dbReference type="SAM" id="Phobius"/>
    </source>
</evidence>
<keyword evidence="9" id="KW-0472">Membrane</keyword>
<dbReference type="SUPFAM" id="SSF46785">
    <property type="entry name" value="Winged helix' DNA-binding domain"/>
    <property type="match status" value="1"/>
</dbReference>
<evidence type="ECO:0000313" key="11">
    <source>
        <dbReference type="EMBL" id="MBC5636021.1"/>
    </source>
</evidence>
<dbReference type="Gene3D" id="1.10.10.10">
    <property type="entry name" value="Winged helix-like DNA-binding domain superfamily/Winged helix DNA-binding domain"/>
    <property type="match status" value="1"/>
</dbReference>